<sequence>MVSNHRSSCLLAFSSSRLPWPVSRDSILACLLPSGRHTHVALSGCGWLCTPSRPYLETLVMNQKGCIAVA</sequence>
<evidence type="ECO:0000313" key="2">
    <source>
        <dbReference type="Proteomes" id="UP000184304"/>
    </source>
</evidence>
<dbReference type="AlphaFoldDB" id="A0A1L9MVD1"/>
<dbReference type="Proteomes" id="UP000184304">
    <property type="component" value="Unassembled WGS sequence"/>
</dbReference>
<protein>
    <submittedName>
        <fullName evidence="1">Uncharacterized protein</fullName>
    </submittedName>
</protein>
<dbReference type="VEuPathDB" id="FungiDB:ASPTUDRAFT_786782"/>
<organism evidence="1 2">
    <name type="scientific">Aspergillus tubingensis (strain CBS 134.48)</name>
    <dbReference type="NCBI Taxonomy" id="767770"/>
    <lineage>
        <taxon>Eukaryota</taxon>
        <taxon>Fungi</taxon>
        <taxon>Dikarya</taxon>
        <taxon>Ascomycota</taxon>
        <taxon>Pezizomycotina</taxon>
        <taxon>Eurotiomycetes</taxon>
        <taxon>Eurotiomycetidae</taxon>
        <taxon>Eurotiales</taxon>
        <taxon>Aspergillaceae</taxon>
        <taxon>Aspergillus</taxon>
        <taxon>Aspergillus subgen. Circumdati</taxon>
    </lineage>
</organism>
<keyword evidence="2" id="KW-1185">Reference proteome</keyword>
<accession>A0A1L9MVD1</accession>
<dbReference type="EMBL" id="KV878206">
    <property type="protein sequence ID" value="OJI80842.1"/>
    <property type="molecule type" value="Genomic_DNA"/>
</dbReference>
<proteinExistence type="predicted"/>
<gene>
    <name evidence="1" type="ORF">ASPTUDRAFT_786782</name>
</gene>
<reference evidence="2" key="1">
    <citation type="journal article" date="2017" name="Genome Biol.">
        <title>Comparative genomics reveals high biological diversity and specific adaptations in the industrially and medically important fungal genus Aspergillus.</title>
        <authorList>
            <person name="de Vries R.P."/>
            <person name="Riley R."/>
            <person name="Wiebenga A."/>
            <person name="Aguilar-Osorio G."/>
            <person name="Amillis S."/>
            <person name="Uchima C.A."/>
            <person name="Anderluh G."/>
            <person name="Asadollahi M."/>
            <person name="Askin M."/>
            <person name="Barry K."/>
            <person name="Battaglia E."/>
            <person name="Bayram O."/>
            <person name="Benocci T."/>
            <person name="Braus-Stromeyer S.A."/>
            <person name="Caldana C."/>
            <person name="Canovas D."/>
            <person name="Cerqueira G.C."/>
            <person name="Chen F."/>
            <person name="Chen W."/>
            <person name="Choi C."/>
            <person name="Clum A."/>
            <person name="Dos Santos R.A."/>
            <person name="Damasio A.R."/>
            <person name="Diallinas G."/>
            <person name="Emri T."/>
            <person name="Fekete E."/>
            <person name="Flipphi M."/>
            <person name="Freyberg S."/>
            <person name="Gallo A."/>
            <person name="Gournas C."/>
            <person name="Habgood R."/>
            <person name="Hainaut M."/>
            <person name="Harispe M.L."/>
            <person name="Henrissat B."/>
            <person name="Hilden K.S."/>
            <person name="Hope R."/>
            <person name="Hossain A."/>
            <person name="Karabika E."/>
            <person name="Karaffa L."/>
            <person name="Karanyi Z."/>
            <person name="Krasevec N."/>
            <person name="Kuo A."/>
            <person name="Kusch H."/>
            <person name="LaButti K."/>
            <person name="Lagendijk E.L."/>
            <person name="Lapidus A."/>
            <person name="Levasseur A."/>
            <person name="Lindquist E."/>
            <person name="Lipzen A."/>
            <person name="Logrieco A.F."/>
            <person name="MacCabe A."/>
            <person name="Maekelae M.R."/>
            <person name="Malavazi I."/>
            <person name="Melin P."/>
            <person name="Meyer V."/>
            <person name="Mielnichuk N."/>
            <person name="Miskei M."/>
            <person name="Molnar A.P."/>
            <person name="Mule G."/>
            <person name="Ngan C.Y."/>
            <person name="Orejas M."/>
            <person name="Orosz E."/>
            <person name="Ouedraogo J.P."/>
            <person name="Overkamp K.M."/>
            <person name="Park H.-S."/>
            <person name="Perrone G."/>
            <person name="Piumi F."/>
            <person name="Punt P.J."/>
            <person name="Ram A.F."/>
            <person name="Ramon A."/>
            <person name="Rauscher S."/>
            <person name="Record E."/>
            <person name="Riano-Pachon D.M."/>
            <person name="Robert V."/>
            <person name="Roehrig J."/>
            <person name="Ruller R."/>
            <person name="Salamov A."/>
            <person name="Salih N.S."/>
            <person name="Samson R.A."/>
            <person name="Sandor E."/>
            <person name="Sanguinetti M."/>
            <person name="Schuetze T."/>
            <person name="Sepcic K."/>
            <person name="Shelest E."/>
            <person name="Sherlock G."/>
            <person name="Sophianopoulou V."/>
            <person name="Squina F.M."/>
            <person name="Sun H."/>
            <person name="Susca A."/>
            <person name="Todd R.B."/>
            <person name="Tsang A."/>
            <person name="Unkles S.E."/>
            <person name="van de Wiele N."/>
            <person name="van Rossen-Uffink D."/>
            <person name="Oliveira J.V."/>
            <person name="Vesth T.C."/>
            <person name="Visser J."/>
            <person name="Yu J.-H."/>
            <person name="Zhou M."/>
            <person name="Andersen M.R."/>
            <person name="Archer D.B."/>
            <person name="Baker S.E."/>
            <person name="Benoit I."/>
            <person name="Brakhage A.A."/>
            <person name="Braus G.H."/>
            <person name="Fischer R."/>
            <person name="Frisvad J.C."/>
            <person name="Goldman G.H."/>
            <person name="Houbraken J."/>
            <person name="Oakley B."/>
            <person name="Pocsi I."/>
            <person name="Scazzocchio C."/>
            <person name="Seiboth B."/>
            <person name="vanKuyk P.A."/>
            <person name="Wortman J."/>
            <person name="Dyer P.S."/>
            <person name="Grigoriev I.V."/>
        </authorList>
    </citation>
    <scope>NUCLEOTIDE SEQUENCE [LARGE SCALE GENOMIC DNA]</scope>
    <source>
        <strain evidence="2">CBS 134.48</strain>
    </source>
</reference>
<name>A0A1L9MVD1_ASPTC</name>
<evidence type="ECO:0000313" key="1">
    <source>
        <dbReference type="EMBL" id="OJI80842.1"/>
    </source>
</evidence>